<organism evidence="3 4">
    <name type="scientific">Paraburkholderia phenazinium</name>
    <dbReference type="NCBI Taxonomy" id="60549"/>
    <lineage>
        <taxon>Bacteria</taxon>
        <taxon>Pseudomonadati</taxon>
        <taxon>Pseudomonadota</taxon>
        <taxon>Betaproteobacteria</taxon>
        <taxon>Burkholderiales</taxon>
        <taxon>Burkholderiaceae</taxon>
        <taxon>Paraburkholderia</taxon>
    </lineage>
</organism>
<evidence type="ECO:0000313" key="4">
    <source>
        <dbReference type="Proteomes" id="UP000184693"/>
    </source>
</evidence>
<dbReference type="RefSeq" id="WP_074262767.1">
    <property type="nucleotide sequence ID" value="NZ_FSRM01000001.1"/>
</dbReference>
<dbReference type="OrthoDB" id="8713780at2"/>
<sequence length="394" mass="41974">MKSSIRNVTTSPSYDAIVIGGGLHGCCTALHLAKKGLSVLVIEKNTVGRHASGVNAGGVRRLVRDVAELPLSMAAMDRWFDLESLLGPELAPICHFVGDVGQIGVAGDAGEMAWCEKRVAETRSLGYDFEELLDREQLRRLLPGVSNMAVGGIIARRDGHANPARTTRAFRLRAEQFGAEFEEGVCATGLQQSGSNWVVETSAGPRRANVIVNCGGAWADQFARFAGDYIPCEPVGYTLMVTARLPKFIDTVVVGIDRTLSFKQTESGTIVIGGGVPAIVDMPNETSVTVADRMVESASTVLDFFPQLRNAPIVRTWGGIEALTPDLIPVIAPSKTSAGIWHAFGFSGHGFQLGPIVGSVLADLIVDGKSDFSIEAFSPTRFSSEVVATDSNLN</sequence>
<dbReference type="SUPFAM" id="SSF51905">
    <property type="entry name" value="FAD/NAD(P)-binding domain"/>
    <property type="match status" value="1"/>
</dbReference>
<dbReference type="Pfam" id="PF01266">
    <property type="entry name" value="DAO"/>
    <property type="match status" value="1"/>
</dbReference>
<accession>A0A1N6EC56</accession>
<evidence type="ECO:0000313" key="3">
    <source>
        <dbReference type="EMBL" id="SIN80551.1"/>
    </source>
</evidence>
<dbReference type="GO" id="GO:0005737">
    <property type="term" value="C:cytoplasm"/>
    <property type="evidence" value="ECO:0007669"/>
    <property type="project" value="TreeGrafter"/>
</dbReference>
<feature type="domain" description="FAD dependent oxidoreductase" evidence="2">
    <location>
        <begin position="15"/>
        <end position="364"/>
    </location>
</feature>
<evidence type="ECO:0000259" key="2">
    <source>
        <dbReference type="Pfam" id="PF01266"/>
    </source>
</evidence>
<dbReference type="AlphaFoldDB" id="A0A1N6EC56"/>
<evidence type="ECO:0000256" key="1">
    <source>
        <dbReference type="ARBA" id="ARBA00023002"/>
    </source>
</evidence>
<dbReference type="Gene3D" id="3.50.50.60">
    <property type="entry name" value="FAD/NAD(P)-binding domain"/>
    <property type="match status" value="1"/>
</dbReference>
<dbReference type="Gene3D" id="3.30.9.10">
    <property type="entry name" value="D-Amino Acid Oxidase, subunit A, domain 2"/>
    <property type="match status" value="1"/>
</dbReference>
<dbReference type="GO" id="GO:0016491">
    <property type="term" value="F:oxidoreductase activity"/>
    <property type="evidence" value="ECO:0007669"/>
    <property type="project" value="UniProtKB-KW"/>
</dbReference>
<dbReference type="InterPro" id="IPR006076">
    <property type="entry name" value="FAD-dep_OxRdtase"/>
</dbReference>
<name>A0A1N6EC56_9BURK</name>
<proteinExistence type="predicted"/>
<dbReference type="PANTHER" id="PTHR13847">
    <property type="entry name" value="SARCOSINE DEHYDROGENASE-RELATED"/>
    <property type="match status" value="1"/>
</dbReference>
<protein>
    <submittedName>
        <fullName evidence="3">Sarcosine oxidase subunit beta</fullName>
    </submittedName>
</protein>
<gene>
    <name evidence="3" type="ORF">SAMN05444168_0432</name>
</gene>
<reference evidence="3 4" key="1">
    <citation type="submission" date="2016-11" db="EMBL/GenBank/DDBJ databases">
        <authorList>
            <person name="Jaros S."/>
            <person name="Januszkiewicz K."/>
            <person name="Wedrychowicz H."/>
        </authorList>
    </citation>
    <scope>NUCLEOTIDE SEQUENCE [LARGE SCALE GENOMIC DNA]</scope>
    <source>
        <strain evidence="3 4">GAS86</strain>
    </source>
</reference>
<dbReference type="Proteomes" id="UP000184693">
    <property type="component" value="Unassembled WGS sequence"/>
</dbReference>
<dbReference type="EMBL" id="FSRM01000001">
    <property type="protein sequence ID" value="SIN80551.1"/>
    <property type="molecule type" value="Genomic_DNA"/>
</dbReference>
<keyword evidence="1" id="KW-0560">Oxidoreductase</keyword>
<dbReference type="InterPro" id="IPR036188">
    <property type="entry name" value="FAD/NAD-bd_sf"/>
</dbReference>